<dbReference type="PROSITE" id="PS50076">
    <property type="entry name" value="DNAJ_2"/>
    <property type="match status" value="1"/>
</dbReference>
<evidence type="ECO:0000256" key="1">
    <source>
        <dbReference type="SAM" id="Coils"/>
    </source>
</evidence>
<dbReference type="SMART" id="SM00271">
    <property type="entry name" value="DnaJ"/>
    <property type="match status" value="1"/>
</dbReference>
<sequence length="177" mass="19864">MDAFAELGLERRLVISDEEIRAAFREAGKSRHPDAGGDAGDFERLQQAVTLLTDPSERLKQWLELEGIEGSLRGAVGSGVMDLFSEIGRKLQQADAVIREKEAAQSLLAKALLEAKAQDCRERLEVCQQRLEVERRQREESFPAVESGRADGWQLARELAFIGKWLGQVRARYAALW</sequence>
<organism evidence="3 4">
    <name type="scientific">Haloferula sargassicola</name>
    <dbReference type="NCBI Taxonomy" id="490096"/>
    <lineage>
        <taxon>Bacteria</taxon>
        <taxon>Pseudomonadati</taxon>
        <taxon>Verrucomicrobiota</taxon>
        <taxon>Verrucomicrobiia</taxon>
        <taxon>Verrucomicrobiales</taxon>
        <taxon>Verrucomicrobiaceae</taxon>
        <taxon>Haloferula</taxon>
    </lineage>
</organism>
<feature type="coiled-coil region" evidence="1">
    <location>
        <begin position="110"/>
        <end position="137"/>
    </location>
</feature>
<keyword evidence="1" id="KW-0175">Coiled coil</keyword>
<feature type="domain" description="J" evidence="2">
    <location>
        <begin position="2"/>
        <end position="67"/>
    </location>
</feature>
<keyword evidence="4" id="KW-1185">Reference proteome</keyword>
<reference evidence="3 4" key="1">
    <citation type="submission" date="2024-02" db="EMBL/GenBank/DDBJ databases">
        <title>Haloferula sargassicola NBRC 104335.</title>
        <authorList>
            <person name="Ichikawa N."/>
            <person name="Katano-Makiyama Y."/>
            <person name="Hidaka K."/>
        </authorList>
    </citation>
    <scope>NUCLEOTIDE SEQUENCE [LARGE SCALE GENOMIC DNA]</scope>
    <source>
        <strain evidence="3 4">NBRC 104335</strain>
    </source>
</reference>
<dbReference type="Proteomes" id="UP001476282">
    <property type="component" value="Unassembled WGS sequence"/>
</dbReference>
<dbReference type="InterPro" id="IPR001623">
    <property type="entry name" value="DnaJ_domain"/>
</dbReference>
<evidence type="ECO:0000313" key="3">
    <source>
        <dbReference type="EMBL" id="GAA5480929.1"/>
    </source>
</evidence>
<dbReference type="RefSeq" id="WP_353565087.1">
    <property type="nucleotide sequence ID" value="NZ_BAABRI010000001.1"/>
</dbReference>
<gene>
    <name evidence="3" type="ORF">Hsar01_00134</name>
</gene>
<accession>A0ABP9ULN0</accession>
<protein>
    <recommendedName>
        <fullName evidence="2">J domain-containing protein</fullName>
    </recommendedName>
</protein>
<proteinExistence type="predicted"/>
<evidence type="ECO:0000259" key="2">
    <source>
        <dbReference type="PROSITE" id="PS50076"/>
    </source>
</evidence>
<dbReference type="Gene3D" id="1.10.287.110">
    <property type="entry name" value="DnaJ domain"/>
    <property type="match status" value="1"/>
</dbReference>
<comment type="caution">
    <text evidence="3">The sequence shown here is derived from an EMBL/GenBank/DDBJ whole genome shotgun (WGS) entry which is preliminary data.</text>
</comment>
<dbReference type="EMBL" id="BAABRI010000001">
    <property type="protein sequence ID" value="GAA5480929.1"/>
    <property type="molecule type" value="Genomic_DNA"/>
</dbReference>
<dbReference type="SUPFAM" id="SSF46565">
    <property type="entry name" value="Chaperone J-domain"/>
    <property type="match status" value="1"/>
</dbReference>
<evidence type="ECO:0000313" key="4">
    <source>
        <dbReference type="Proteomes" id="UP001476282"/>
    </source>
</evidence>
<name>A0ABP9ULN0_9BACT</name>
<dbReference type="InterPro" id="IPR036869">
    <property type="entry name" value="J_dom_sf"/>
</dbReference>